<name>A0A9D7DZP6_9PROT</name>
<dbReference type="EMBL" id="JADJEV010000004">
    <property type="protein sequence ID" value="MBK6973875.1"/>
    <property type="molecule type" value="Genomic_DNA"/>
</dbReference>
<dbReference type="AlphaFoldDB" id="A0A9D7DZP6"/>
<evidence type="ECO:0000256" key="4">
    <source>
        <dbReference type="ARBA" id="ARBA00010662"/>
    </source>
</evidence>
<comment type="caution">
    <text evidence="9">The sequence shown here is derived from an EMBL/GenBank/DDBJ whole genome shotgun (WGS) entry which is preliminary data.</text>
</comment>
<dbReference type="EC" id="3.1.1.31" evidence="5 7"/>
<sequence length="252" mass="26779">MKPEILIVDDAAAVAHAAAADFARHCRRSVAEHSACSVALAGGSTPAGMYALLATNAALRDAVPWEHLHFFWGDERHVPPDHPDSNYRMAHEALLSRVPVAENRVHRIAGENPDAQRAAEDYEQTLRAYFALPAGVFPRLDLVLLGLGSDGHTASLFPATPALAEGERLVVANPVARLHADRITLTVPVLNHAARVVFVVSGRGKAAALQAVLEGAHLPERYPAQLIAPVSGSLAWIVDRDAAHLLGGQSAA</sequence>
<dbReference type="GO" id="GO:0017057">
    <property type="term" value="F:6-phosphogluconolactonase activity"/>
    <property type="evidence" value="ECO:0007669"/>
    <property type="project" value="UniProtKB-UniRule"/>
</dbReference>
<keyword evidence="7 9" id="KW-0378">Hydrolase</keyword>
<reference evidence="9" key="1">
    <citation type="submission" date="2020-10" db="EMBL/GenBank/DDBJ databases">
        <title>Connecting structure to function with the recovery of over 1000 high-quality activated sludge metagenome-assembled genomes encoding full-length rRNA genes using long-read sequencing.</title>
        <authorList>
            <person name="Singleton C.M."/>
            <person name="Petriglieri F."/>
            <person name="Kristensen J.M."/>
            <person name="Kirkegaard R.H."/>
            <person name="Michaelsen T.Y."/>
            <person name="Andersen M.H."/>
            <person name="Karst S.M."/>
            <person name="Dueholm M.S."/>
            <person name="Nielsen P.H."/>
            <person name="Albertsen M."/>
        </authorList>
    </citation>
    <scope>NUCLEOTIDE SEQUENCE</scope>
    <source>
        <strain evidence="9">Bjer_18-Q3-R1-45_BAT3C.347</strain>
    </source>
</reference>
<evidence type="ECO:0000313" key="9">
    <source>
        <dbReference type="EMBL" id="MBK6973875.1"/>
    </source>
</evidence>
<dbReference type="InterPro" id="IPR005900">
    <property type="entry name" value="6-phosphogluconolactonase_DevB"/>
</dbReference>
<gene>
    <name evidence="7 9" type="primary">pgl</name>
    <name evidence="9" type="ORF">IPH26_13385</name>
</gene>
<dbReference type="InterPro" id="IPR037171">
    <property type="entry name" value="NagB/RpiA_transferase-like"/>
</dbReference>
<dbReference type="SUPFAM" id="SSF100950">
    <property type="entry name" value="NagB/RpiA/CoA transferase-like"/>
    <property type="match status" value="1"/>
</dbReference>
<evidence type="ECO:0000313" key="10">
    <source>
        <dbReference type="Proteomes" id="UP000807785"/>
    </source>
</evidence>
<evidence type="ECO:0000259" key="8">
    <source>
        <dbReference type="Pfam" id="PF01182"/>
    </source>
</evidence>
<evidence type="ECO:0000256" key="2">
    <source>
        <dbReference type="ARBA" id="ARBA00002681"/>
    </source>
</evidence>
<dbReference type="InterPro" id="IPR006148">
    <property type="entry name" value="Glc/Gal-6P_isomerase"/>
</dbReference>
<evidence type="ECO:0000256" key="3">
    <source>
        <dbReference type="ARBA" id="ARBA00004961"/>
    </source>
</evidence>
<organism evidence="9 10">
    <name type="scientific">Candidatus Methylophosphatis roskildensis</name>
    <dbReference type="NCBI Taxonomy" id="2899263"/>
    <lineage>
        <taxon>Bacteria</taxon>
        <taxon>Pseudomonadati</taxon>
        <taxon>Pseudomonadota</taxon>
        <taxon>Betaproteobacteria</taxon>
        <taxon>Nitrosomonadales</taxon>
        <taxon>Sterolibacteriaceae</taxon>
        <taxon>Candidatus Methylophosphatis</taxon>
    </lineage>
</organism>
<comment type="function">
    <text evidence="2 7">Hydrolysis of 6-phosphogluconolactone to 6-phosphogluconate.</text>
</comment>
<protein>
    <recommendedName>
        <fullName evidence="6 7">6-phosphogluconolactonase</fullName>
        <shortName evidence="7">6PGL</shortName>
        <ecNumber evidence="5 7">3.1.1.31</ecNumber>
    </recommendedName>
</protein>
<accession>A0A9D7DZP6</accession>
<dbReference type="InterPro" id="IPR039104">
    <property type="entry name" value="6PGL"/>
</dbReference>
<evidence type="ECO:0000256" key="5">
    <source>
        <dbReference type="ARBA" id="ARBA00013198"/>
    </source>
</evidence>
<dbReference type="NCBIfam" id="TIGR01198">
    <property type="entry name" value="pgl"/>
    <property type="match status" value="1"/>
</dbReference>
<evidence type="ECO:0000256" key="1">
    <source>
        <dbReference type="ARBA" id="ARBA00000832"/>
    </source>
</evidence>
<feature type="domain" description="Glucosamine/galactosamine-6-phosphate isomerase" evidence="8">
    <location>
        <begin position="10"/>
        <end position="236"/>
    </location>
</feature>
<dbReference type="PANTHER" id="PTHR11054:SF0">
    <property type="entry name" value="6-PHOSPHOGLUCONOLACTONASE"/>
    <property type="match status" value="1"/>
</dbReference>
<dbReference type="GO" id="GO:0006098">
    <property type="term" value="P:pentose-phosphate shunt"/>
    <property type="evidence" value="ECO:0007669"/>
    <property type="project" value="InterPro"/>
</dbReference>
<dbReference type="Proteomes" id="UP000807785">
    <property type="component" value="Unassembled WGS sequence"/>
</dbReference>
<evidence type="ECO:0000256" key="7">
    <source>
        <dbReference type="RuleBase" id="RU365095"/>
    </source>
</evidence>
<dbReference type="GO" id="GO:0005975">
    <property type="term" value="P:carbohydrate metabolic process"/>
    <property type="evidence" value="ECO:0007669"/>
    <property type="project" value="UniProtKB-UniRule"/>
</dbReference>
<comment type="pathway">
    <text evidence="3 7">Carbohydrate degradation; pentose phosphate pathway; D-ribulose 5-phosphate from D-glucose 6-phosphate (oxidative stage): step 2/3.</text>
</comment>
<evidence type="ECO:0000256" key="6">
    <source>
        <dbReference type="ARBA" id="ARBA00020337"/>
    </source>
</evidence>
<dbReference type="Gene3D" id="3.40.50.1360">
    <property type="match status" value="1"/>
</dbReference>
<proteinExistence type="inferred from homology"/>
<dbReference type="CDD" id="cd01400">
    <property type="entry name" value="6PGL"/>
    <property type="match status" value="1"/>
</dbReference>
<dbReference type="Pfam" id="PF01182">
    <property type="entry name" value="Glucosamine_iso"/>
    <property type="match status" value="1"/>
</dbReference>
<comment type="catalytic activity">
    <reaction evidence="1 7">
        <text>6-phospho-D-glucono-1,5-lactone + H2O = 6-phospho-D-gluconate + H(+)</text>
        <dbReference type="Rhea" id="RHEA:12556"/>
        <dbReference type="ChEBI" id="CHEBI:15377"/>
        <dbReference type="ChEBI" id="CHEBI:15378"/>
        <dbReference type="ChEBI" id="CHEBI:57955"/>
        <dbReference type="ChEBI" id="CHEBI:58759"/>
        <dbReference type="EC" id="3.1.1.31"/>
    </reaction>
</comment>
<dbReference type="PANTHER" id="PTHR11054">
    <property type="entry name" value="6-PHOSPHOGLUCONOLACTONASE"/>
    <property type="match status" value="1"/>
</dbReference>
<comment type="similarity">
    <text evidence="4 7">Belongs to the glucosamine/galactosamine-6-phosphate isomerase family. 6-phosphogluconolactonase subfamily.</text>
</comment>